<comment type="subcellular location">
    <subcellularLocation>
        <location evidence="2">Cell membrane</location>
        <topology evidence="2">Multi-pass membrane protein</topology>
    </subcellularLocation>
</comment>
<feature type="transmembrane region" description="Helical" evidence="14">
    <location>
        <begin position="215"/>
        <end position="235"/>
    </location>
</feature>
<evidence type="ECO:0000256" key="10">
    <source>
        <dbReference type="ARBA" id="ARBA00022840"/>
    </source>
</evidence>
<evidence type="ECO:0000256" key="12">
    <source>
        <dbReference type="ARBA" id="ARBA00023012"/>
    </source>
</evidence>
<dbReference type="SMART" id="SM00387">
    <property type="entry name" value="HATPase_c"/>
    <property type="match status" value="1"/>
</dbReference>
<evidence type="ECO:0000256" key="13">
    <source>
        <dbReference type="ARBA" id="ARBA00023136"/>
    </source>
</evidence>
<name>A0A9D1UFE0_9FIRM</name>
<dbReference type="SMART" id="SM00304">
    <property type="entry name" value="HAMP"/>
    <property type="match status" value="1"/>
</dbReference>
<dbReference type="EMBL" id="DXGE01000020">
    <property type="protein sequence ID" value="HIW85797.1"/>
    <property type="molecule type" value="Genomic_DNA"/>
</dbReference>
<evidence type="ECO:0000256" key="2">
    <source>
        <dbReference type="ARBA" id="ARBA00004651"/>
    </source>
</evidence>
<dbReference type="InterPro" id="IPR036097">
    <property type="entry name" value="HisK_dim/P_sf"/>
</dbReference>
<evidence type="ECO:0000259" key="16">
    <source>
        <dbReference type="PROSITE" id="PS50885"/>
    </source>
</evidence>
<dbReference type="InterPro" id="IPR003661">
    <property type="entry name" value="HisK_dim/P_dom"/>
</dbReference>
<dbReference type="PANTHER" id="PTHR45528">
    <property type="entry name" value="SENSOR HISTIDINE KINASE CPXA"/>
    <property type="match status" value="1"/>
</dbReference>
<dbReference type="PROSITE" id="PS50885">
    <property type="entry name" value="HAMP"/>
    <property type="match status" value="1"/>
</dbReference>
<dbReference type="CDD" id="cd06225">
    <property type="entry name" value="HAMP"/>
    <property type="match status" value="1"/>
</dbReference>
<reference evidence="17" key="2">
    <citation type="submission" date="2021-04" db="EMBL/GenBank/DDBJ databases">
        <authorList>
            <person name="Gilroy R."/>
        </authorList>
    </citation>
    <scope>NUCLEOTIDE SEQUENCE</scope>
    <source>
        <strain evidence="17">421</strain>
    </source>
</reference>
<keyword evidence="12" id="KW-0902">Two-component regulatory system</keyword>
<dbReference type="InterPro" id="IPR036890">
    <property type="entry name" value="HATPase_C_sf"/>
</dbReference>
<evidence type="ECO:0000256" key="8">
    <source>
        <dbReference type="ARBA" id="ARBA00022741"/>
    </source>
</evidence>
<evidence type="ECO:0000256" key="7">
    <source>
        <dbReference type="ARBA" id="ARBA00022692"/>
    </source>
</evidence>
<comment type="catalytic activity">
    <reaction evidence="1">
        <text>ATP + protein L-histidine = ADP + protein N-phospho-L-histidine.</text>
        <dbReference type="EC" id="2.7.13.3"/>
    </reaction>
</comment>
<dbReference type="CDD" id="cd00082">
    <property type="entry name" value="HisKA"/>
    <property type="match status" value="1"/>
</dbReference>
<dbReference type="AlphaFoldDB" id="A0A9D1UFE0"/>
<dbReference type="EC" id="2.7.13.3" evidence="3"/>
<dbReference type="Pfam" id="PF00672">
    <property type="entry name" value="HAMP"/>
    <property type="match status" value="1"/>
</dbReference>
<dbReference type="Proteomes" id="UP000824205">
    <property type="component" value="Unassembled WGS sequence"/>
</dbReference>
<comment type="caution">
    <text evidence="17">The sequence shown here is derived from an EMBL/GenBank/DDBJ whole genome shotgun (WGS) entry which is preliminary data.</text>
</comment>
<dbReference type="InterPro" id="IPR050398">
    <property type="entry name" value="HssS/ArlS-like"/>
</dbReference>
<evidence type="ECO:0000256" key="1">
    <source>
        <dbReference type="ARBA" id="ARBA00000085"/>
    </source>
</evidence>
<keyword evidence="8" id="KW-0547">Nucleotide-binding</keyword>
<keyword evidence="4" id="KW-1003">Cell membrane</keyword>
<keyword evidence="10" id="KW-0067">ATP-binding</keyword>
<dbReference type="Gene3D" id="6.10.340.10">
    <property type="match status" value="1"/>
</dbReference>
<dbReference type="InterPro" id="IPR005467">
    <property type="entry name" value="His_kinase_dom"/>
</dbReference>
<dbReference type="GO" id="GO:0005524">
    <property type="term" value="F:ATP binding"/>
    <property type="evidence" value="ECO:0007669"/>
    <property type="project" value="UniProtKB-KW"/>
</dbReference>
<evidence type="ECO:0000256" key="9">
    <source>
        <dbReference type="ARBA" id="ARBA00022777"/>
    </source>
</evidence>
<dbReference type="SMART" id="SM00388">
    <property type="entry name" value="HisKA"/>
    <property type="match status" value="1"/>
</dbReference>
<keyword evidence="11 14" id="KW-1133">Transmembrane helix</keyword>
<dbReference type="InterPro" id="IPR004358">
    <property type="entry name" value="Sig_transdc_His_kin-like_C"/>
</dbReference>
<feature type="domain" description="HAMP" evidence="16">
    <location>
        <begin position="236"/>
        <end position="288"/>
    </location>
</feature>
<dbReference type="Pfam" id="PF00512">
    <property type="entry name" value="HisKA"/>
    <property type="match status" value="1"/>
</dbReference>
<keyword evidence="6" id="KW-0808">Transferase</keyword>
<evidence type="ECO:0000313" key="18">
    <source>
        <dbReference type="Proteomes" id="UP000824205"/>
    </source>
</evidence>
<gene>
    <name evidence="17" type="ORF">IAA48_04805</name>
</gene>
<protein>
    <recommendedName>
        <fullName evidence="3">histidine kinase</fullName>
        <ecNumber evidence="3">2.7.13.3</ecNumber>
    </recommendedName>
</protein>
<dbReference type="GO" id="GO:0005886">
    <property type="term" value="C:plasma membrane"/>
    <property type="evidence" value="ECO:0007669"/>
    <property type="project" value="UniProtKB-SubCell"/>
</dbReference>
<keyword evidence="5" id="KW-0597">Phosphoprotein</keyword>
<keyword evidence="9 17" id="KW-0418">Kinase</keyword>
<evidence type="ECO:0000256" key="4">
    <source>
        <dbReference type="ARBA" id="ARBA00022475"/>
    </source>
</evidence>
<keyword evidence="7 14" id="KW-0812">Transmembrane</keyword>
<dbReference type="Gene3D" id="1.10.287.130">
    <property type="match status" value="1"/>
</dbReference>
<evidence type="ECO:0000313" key="17">
    <source>
        <dbReference type="EMBL" id="HIW85797.1"/>
    </source>
</evidence>
<dbReference type="PANTHER" id="PTHR45528:SF1">
    <property type="entry name" value="SENSOR HISTIDINE KINASE CPXA"/>
    <property type="match status" value="1"/>
</dbReference>
<dbReference type="InterPro" id="IPR003594">
    <property type="entry name" value="HATPase_dom"/>
</dbReference>
<evidence type="ECO:0000256" key="5">
    <source>
        <dbReference type="ARBA" id="ARBA00022553"/>
    </source>
</evidence>
<evidence type="ECO:0000256" key="3">
    <source>
        <dbReference type="ARBA" id="ARBA00012438"/>
    </source>
</evidence>
<evidence type="ECO:0000256" key="11">
    <source>
        <dbReference type="ARBA" id="ARBA00022989"/>
    </source>
</evidence>
<dbReference type="Gene3D" id="3.30.565.10">
    <property type="entry name" value="Histidine kinase-like ATPase, C-terminal domain"/>
    <property type="match status" value="1"/>
</dbReference>
<dbReference type="CDD" id="cd00075">
    <property type="entry name" value="HATPase"/>
    <property type="match status" value="1"/>
</dbReference>
<evidence type="ECO:0000256" key="14">
    <source>
        <dbReference type="SAM" id="Phobius"/>
    </source>
</evidence>
<evidence type="ECO:0000256" key="6">
    <source>
        <dbReference type="ARBA" id="ARBA00022679"/>
    </source>
</evidence>
<feature type="transmembrane region" description="Helical" evidence="14">
    <location>
        <begin position="38"/>
        <end position="61"/>
    </location>
</feature>
<dbReference type="GO" id="GO:0000155">
    <property type="term" value="F:phosphorelay sensor kinase activity"/>
    <property type="evidence" value="ECO:0007669"/>
    <property type="project" value="InterPro"/>
</dbReference>
<evidence type="ECO:0000259" key="15">
    <source>
        <dbReference type="PROSITE" id="PS50109"/>
    </source>
</evidence>
<dbReference type="SUPFAM" id="SSF55874">
    <property type="entry name" value="ATPase domain of HSP90 chaperone/DNA topoisomerase II/histidine kinase"/>
    <property type="match status" value="1"/>
</dbReference>
<dbReference type="PRINTS" id="PR00344">
    <property type="entry name" value="BCTRLSENSOR"/>
</dbReference>
<feature type="domain" description="Histidine kinase" evidence="15">
    <location>
        <begin position="296"/>
        <end position="513"/>
    </location>
</feature>
<dbReference type="Pfam" id="PF02518">
    <property type="entry name" value="HATPase_c"/>
    <property type="match status" value="1"/>
</dbReference>
<dbReference type="FunFam" id="1.10.287.130:FF:000001">
    <property type="entry name" value="Two-component sensor histidine kinase"/>
    <property type="match status" value="1"/>
</dbReference>
<accession>A0A9D1UFE0</accession>
<keyword evidence="13 14" id="KW-0472">Membrane</keyword>
<dbReference type="SUPFAM" id="SSF47384">
    <property type="entry name" value="Homodimeric domain of signal transducing histidine kinase"/>
    <property type="match status" value="1"/>
</dbReference>
<proteinExistence type="predicted"/>
<sequence length="522" mass="57636">MAAKTKRKSGADIGREIENKILKIAAFFHIKPNIFAKYFITFAAILLTVLVALGSSLILLVNNYTVNERTSILRENVSSIANTVEGTLSTSEMNEKYTLGKEILCETLATVSQSIDADVFVCDTEGNIILCRDKAGSLPALGYFPSCSVHDTITINSNILSAVYQEGEIVEKATIGGTQCFVVGTPIYDGGEIIGTVFALSSTGIQNLSITVLRLFLISAFFCLIFAFICIYYLTKKMLSPLQQMSKAAKQFAAGDFSYRVKIEGSDELAELGQAFNDMAEALAVLEGSRRSFVSNVSHELKTPMTSIGGFIDGILDGTIPKDKQDYYLGIVSGEIKRLSRLVVSMLNMSKIESGDLEMKPVKYDVSDQIIHILLTFEQKIENKKIDIRGLDEFKPTYIVADRDMIYQAIYNLVDNAVKFTNEGGYIELKLKETPSQIELSIKNSGTGINAEDLSRVFERFYKADKSRSLDSKGAGLGLYLVKLMIEMHGGRVCAKSESEDTAEFSFTLPKQFSPVYLKETR</sequence>
<organism evidence="17 18">
    <name type="scientific">Candidatus Eubacterium faecipullorum</name>
    <dbReference type="NCBI Taxonomy" id="2838571"/>
    <lineage>
        <taxon>Bacteria</taxon>
        <taxon>Bacillati</taxon>
        <taxon>Bacillota</taxon>
        <taxon>Clostridia</taxon>
        <taxon>Eubacteriales</taxon>
        <taxon>Eubacteriaceae</taxon>
        <taxon>Eubacterium</taxon>
    </lineage>
</organism>
<dbReference type="PROSITE" id="PS50109">
    <property type="entry name" value="HIS_KIN"/>
    <property type="match status" value="1"/>
</dbReference>
<dbReference type="FunFam" id="3.30.565.10:FF:000006">
    <property type="entry name" value="Sensor histidine kinase WalK"/>
    <property type="match status" value="1"/>
</dbReference>
<dbReference type="InterPro" id="IPR003660">
    <property type="entry name" value="HAMP_dom"/>
</dbReference>
<dbReference type="SUPFAM" id="SSF158472">
    <property type="entry name" value="HAMP domain-like"/>
    <property type="match status" value="1"/>
</dbReference>
<reference evidence="17" key="1">
    <citation type="journal article" date="2021" name="PeerJ">
        <title>Extensive microbial diversity within the chicken gut microbiome revealed by metagenomics and culture.</title>
        <authorList>
            <person name="Gilroy R."/>
            <person name="Ravi A."/>
            <person name="Getino M."/>
            <person name="Pursley I."/>
            <person name="Horton D.L."/>
            <person name="Alikhan N.F."/>
            <person name="Baker D."/>
            <person name="Gharbi K."/>
            <person name="Hall N."/>
            <person name="Watson M."/>
            <person name="Adriaenssens E.M."/>
            <person name="Foster-Nyarko E."/>
            <person name="Jarju S."/>
            <person name="Secka A."/>
            <person name="Antonio M."/>
            <person name="Oren A."/>
            <person name="Chaudhuri R.R."/>
            <person name="La Ragione R."/>
            <person name="Hildebrand F."/>
            <person name="Pallen M.J."/>
        </authorList>
    </citation>
    <scope>NUCLEOTIDE SEQUENCE</scope>
    <source>
        <strain evidence="17">421</strain>
    </source>
</reference>